<feature type="non-terminal residue" evidence="2">
    <location>
        <position position="387"/>
    </location>
</feature>
<dbReference type="InterPro" id="IPR012341">
    <property type="entry name" value="6hp_glycosidase-like_sf"/>
</dbReference>
<dbReference type="InterPro" id="IPR008928">
    <property type="entry name" value="6-hairpin_glycosidase_sf"/>
</dbReference>
<evidence type="ECO:0000313" key="2">
    <source>
        <dbReference type="RefSeq" id="XP_006812835.1"/>
    </source>
</evidence>
<name>A0ABM0LYJ4_SACKO</name>
<dbReference type="Gene3D" id="1.50.10.10">
    <property type="match status" value="1"/>
</dbReference>
<proteinExistence type="predicted"/>
<evidence type="ECO:0000313" key="1">
    <source>
        <dbReference type="Proteomes" id="UP000694865"/>
    </source>
</evidence>
<dbReference type="SUPFAM" id="SSF48208">
    <property type="entry name" value="Six-hairpin glycosidases"/>
    <property type="match status" value="1"/>
</dbReference>
<dbReference type="GeneID" id="102807465"/>
<dbReference type="Proteomes" id="UP000694865">
    <property type="component" value="Unplaced"/>
</dbReference>
<dbReference type="PANTHER" id="PTHR42899">
    <property type="entry name" value="SPERMATOGENESIS-ASSOCIATED PROTEIN 20"/>
    <property type="match status" value="1"/>
</dbReference>
<dbReference type="PANTHER" id="PTHR42899:SF1">
    <property type="entry name" value="SPERMATOGENESIS-ASSOCIATED PROTEIN 20"/>
    <property type="match status" value="1"/>
</dbReference>
<protein>
    <submittedName>
        <fullName evidence="2">Spermatogenesis-associated protein 20-like</fullName>
    </submittedName>
</protein>
<gene>
    <name evidence="2" type="primary">LOC102807465</name>
</gene>
<sequence>GFHRYSTDRYWHVPHFEKMLYDQGQLTVSYLDAYQITHDRTFADIANNILQYVSRDLQCKSGGFYSAEDADSFPHECSEQKKEGAFCVWTCSEVEKALSEYIEGSESIKLSDVFCQHYGVSSGGNVGFEHDPHGELKDQNVLMVRGTIEDTAKKYKLNMKTTQDALKKCREILFVERQKRPRPHLDNKMITAWNGLMISGFARAGQVLHNAEYTESALKAANFIRTYMYNVDTGCLLRSSYVDEGGDVSQICPPINGFLDDYAALIRGLLDLYEACYDDTWLEWAEQLQQKQDDLFWDSENAGYFTVADNDPSILLRIKEDQDGAEPSPNSISVMNLFRLSNYLNNEEWYKKAVDLLQVFSERLEKIPLALPEMVCAIMYNVGAPKQ</sequence>
<reference evidence="2" key="1">
    <citation type="submission" date="2025-08" db="UniProtKB">
        <authorList>
            <consortium name="RefSeq"/>
        </authorList>
    </citation>
    <scope>IDENTIFICATION</scope>
    <source>
        <tissue evidence="2">Testes</tissue>
    </source>
</reference>
<accession>A0ABM0LYJ4</accession>
<keyword evidence="1" id="KW-1185">Reference proteome</keyword>
<dbReference type="RefSeq" id="XP_006812835.1">
    <property type="nucleotide sequence ID" value="XM_006812772.1"/>
</dbReference>
<organism evidence="1 2">
    <name type="scientific">Saccoglossus kowalevskii</name>
    <name type="common">Acorn worm</name>
    <dbReference type="NCBI Taxonomy" id="10224"/>
    <lineage>
        <taxon>Eukaryota</taxon>
        <taxon>Metazoa</taxon>
        <taxon>Hemichordata</taxon>
        <taxon>Enteropneusta</taxon>
        <taxon>Harrimaniidae</taxon>
        <taxon>Saccoglossus</taxon>
    </lineage>
</organism>
<dbReference type="InterPro" id="IPR024705">
    <property type="entry name" value="Ssp411"/>
</dbReference>
<feature type="non-terminal residue" evidence="2">
    <location>
        <position position="1"/>
    </location>
</feature>